<dbReference type="AlphaFoldDB" id="A0A8S4B576"/>
<dbReference type="SUPFAM" id="SSF47986">
    <property type="entry name" value="DEATH domain"/>
    <property type="match status" value="1"/>
</dbReference>
<sequence length="185" mass="21231">MAEPPAERRKTTRKVLLQTLEDLKNQEFENFKWHLTLRGGLGDFPYIPKSKLEDLDRKGTVDLMVNTYCIYTVKVTKMILVEIGMNNLVLHLPPHLLDPEEGLLSPLESSVRLRYISDPTAGDPDPDQDQDQDQPSAHGTRTILQNPAHRGPLVLTDQRTIQERDEEKPPFCLYCNPYQNNINNK</sequence>
<name>A0A8S4B576_9TELE</name>
<dbReference type="Proteomes" id="UP000677803">
    <property type="component" value="Unassembled WGS sequence"/>
</dbReference>
<accession>A0A8S4B576</accession>
<evidence type="ECO:0000313" key="4">
    <source>
        <dbReference type="Proteomes" id="UP000677803"/>
    </source>
</evidence>
<keyword evidence="4" id="KW-1185">Reference proteome</keyword>
<comment type="caution">
    <text evidence="3">The sequence shown here is derived from an EMBL/GenBank/DDBJ whole genome shotgun (WGS) entry which is preliminary data.</text>
</comment>
<proteinExistence type="predicted"/>
<gene>
    <name evidence="3" type="ORF">MMEN_LOCUS13281</name>
</gene>
<dbReference type="Pfam" id="PF02758">
    <property type="entry name" value="PYRIN"/>
    <property type="match status" value="1"/>
</dbReference>
<dbReference type="PROSITE" id="PS50824">
    <property type="entry name" value="DAPIN"/>
    <property type="match status" value="1"/>
</dbReference>
<organism evidence="3 4">
    <name type="scientific">Menidia menidia</name>
    <name type="common">Atlantic silverside</name>
    <dbReference type="NCBI Taxonomy" id="238744"/>
    <lineage>
        <taxon>Eukaryota</taxon>
        <taxon>Metazoa</taxon>
        <taxon>Chordata</taxon>
        <taxon>Craniata</taxon>
        <taxon>Vertebrata</taxon>
        <taxon>Euteleostomi</taxon>
        <taxon>Actinopterygii</taxon>
        <taxon>Neopterygii</taxon>
        <taxon>Teleostei</taxon>
        <taxon>Neoteleostei</taxon>
        <taxon>Acanthomorphata</taxon>
        <taxon>Ovalentaria</taxon>
        <taxon>Atherinomorphae</taxon>
        <taxon>Atheriniformes</taxon>
        <taxon>Atherinopsidae</taxon>
        <taxon>Menidiinae</taxon>
        <taxon>Menidia</taxon>
    </lineage>
</organism>
<feature type="region of interest" description="Disordered" evidence="1">
    <location>
        <begin position="116"/>
        <end position="170"/>
    </location>
</feature>
<dbReference type="InterPro" id="IPR011029">
    <property type="entry name" value="DEATH-like_dom_sf"/>
</dbReference>
<dbReference type="OrthoDB" id="10058437at2759"/>
<dbReference type="Gene3D" id="1.10.533.10">
    <property type="entry name" value="Death Domain, Fas"/>
    <property type="match status" value="1"/>
</dbReference>
<dbReference type="InterPro" id="IPR004020">
    <property type="entry name" value="DAPIN"/>
</dbReference>
<feature type="compositionally biased region" description="Basic and acidic residues" evidence="1">
    <location>
        <begin position="160"/>
        <end position="169"/>
    </location>
</feature>
<dbReference type="SMART" id="SM01289">
    <property type="entry name" value="PYRIN"/>
    <property type="match status" value="1"/>
</dbReference>
<feature type="domain" description="Pyrin" evidence="2">
    <location>
        <begin position="1"/>
        <end position="68"/>
    </location>
</feature>
<evidence type="ECO:0000313" key="3">
    <source>
        <dbReference type="EMBL" id="CAG5929661.1"/>
    </source>
</evidence>
<reference evidence="3" key="1">
    <citation type="submission" date="2021-05" db="EMBL/GenBank/DDBJ databases">
        <authorList>
            <person name="Tigano A."/>
        </authorList>
    </citation>
    <scope>NUCLEOTIDE SEQUENCE</scope>
</reference>
<evidence type="ECO:0000259" key="2">
    <source>
        <dbReference type="PROSITE" id="PS50824"/>
    </source>
</evidence>
<protein>
    <submittedName>
        <fullName evidence="3">(Atlantic silverside) hypothetical protein</fullName>
    </submittedName>
</protein>
<evidence type="ECO:0000256" key="1">
    <source>
        <dbReference type="SAM" id="MobiDB-lite"/>
    </source>
</evidence>
<dbReference type="EMBL" id="CAJRST010014446">
    <property type="protein sequence ID" value="CAG5929661.1"/>
    <property type="molecule type" value="Genomic_DNA"/>
</dbReference>